<feature type="signal peptide" evidence="2">
    <location>
        <begin position="1"/>
        <end position="20"/>
    </location>
</feature>
<feature type="compositionally biased region" description="Polar residues" evidence="1">
    <location>
        <begin position="234"/>
        <end position="263"/>
    </location>
</feature>
<sequence length="548" mass="61416">MARLAIWLKTIPCFLNWVAAAPPVGPEEVLGLTTPGDPNFLTKDHWDAFGNLDSACDPHSDASDWQPRMTDECVSLADHFVPMEFRPSEEKVGARANHDQVAYYREGVQSNNILIQAPAQNVAPPESSEPAREVEPSGRNERSGLKRAYTDDIQPLTENAAHSQSSGTLGQAGPHDGQRQVARPDQPLIHQTSTPMQTGAPLEASQTISEAEPNGSKPVGSNKRLRVDQQIQTPINQATQTPTTSAPHPQRFLSTSDPISQPNRPYEDNETPTRVTKGADLRYFGSKGPNMRMLERRATLALKFQDHLAKKEFNVFTAMLNQKYHEINVLYSNSLSVPSSDTLTKIYDGLEMSVRNLGLPLNIGEHYFRIIDIRIPLKSKTQARKYLPMFLKIQAILKALNHYHNLVFLNGLDQKILKRENAGHPGPLPWFYEQLFYDTPAHPPLLGMATMQLEEISPNTRFTEAHYNVYRPPLSALRGIRKNFNEAQKRLYYVLVEPVQLSSFNAGIVALDLLGHWYRAEFSKLWADPFPAVDYAKELAGAVEIVSQ</sequence>
<dbReference type="RefSeq" id="XP_053021537.1">
    <property type="nucleotide sequence ID" value="XM_053170336.1"/>
</dbReference>
<evidence type="ECO:0000256" key="2">
    <source>
        <dbReference type="SAM" id="SignalP"/>
    </source>
</evidence>
<organism evidence="3 4">
    <name type="scientific">Puccinia triticina</name>
    <dbReference type="NCBI Taxonomy" id="208348"/>
    <lineage>
        <taxon>Eukaryota</taxon>
        <taxon>Fungi</taxon>
        <taxon>Dikarya</taxon>
        <taxon>Basidiomycota</taxon>
        <taxon>Pucciniomycotina</taxon>
        <taxon>Pucciniomycetes</taxon>
        <taxon>Pucciniales</taxon>
        <taxon>Pucciniaceae</taxon>
        <taxon>Puccinia</taxon>
    </lineage>
</organism>
<evidence type="ECO:0000256" key="1">
    <source>
        <dbReference type="SAM" id="MobiDB-lite"/>
    </source>
</evidence>
<gene>
    <name evidence="3" type="ORF">PtA15_6A612</name>
</gene>
<protein>
    <submittedName>
        <fullName evidence="3">Uncharacterized protein</fullName>
    </submittedName>
</protein>
<keyword evidence="4" id="KW-1185">Reference proteome</keyword>
<name>A0ABY7CPR5_9BASI</name>
<dbReference type="Proteomes" id="UP001164743">
    <property type="component" value="Chromosome 6A"/>
</dbReference>
<feature type="region of interest" description="Disordered" evidence="1">
    <location>
        <begin position="234"/>
        <end position="273"/>
    </location>
</feature>
<dbReference type="GeneID" id="77811231"/>
<feature type="region of interest" description="Disordered" evidence="1">
    <location>
        <begin position="119"/>
        <end position="146"/>
    </location>
</feature>
<evidence type="ECO:0000313" key="3">
    <source>
        <dbReference type="EMBL" id="WAQ85982.1"/>
    </source>
</evidence>
<evidence type="ECO:0000313" key="4">
    <source>
        <dbReference type="Proteomes" id="UP001164743"/>
    </source>
</evidence>
<dbReference type="EMBL" id="CP110426">
    <property type="protein sequence ID" value="WAQ85982.1"/>
    <property type="molecule type" value="Genomic_DNA"/>
</dbReference>
<keyword evidence="2" id="KW-0732">Signal</keyword>
<feature type="region of interest" description="Disordered" evidence="1">
    <location>
        <begin position="159"/>
        <end position="222"/>
    </location>
</feature>
<feature type="chain" id="PRO_5046919563" evidence="2">
    <location>
        <begin position="21"/>
        <end position="548"/>
    </location>
</feature>
<feature type="compositionally biased region" description="Polar residues" evidence="1">
    <location>
        <begin position="159"/>
        <end position="169"/>
    </location>
</feature>
<reference evidence="3" key="1">
    <citation type="submission" date="2022-10" db="EMBL/GenBank/DDBJ databases">
        <title>Puccinia triticina Genome sequencing and assembly.</title>
        <authorList>
            <person name="Li C."/>
        </authorList>
    </citation>
    <scope>NUCLEOTIDE SEQUENCE</scope>
    <source>
        <strain evidence="3">Pt15</strain>
    </source>
</reference>
<proteinExistence type="predicted"/>
<feature type="compositionally biased region" description="Basic and acidic residues" evidence="1">
    <location>
        <begin position="129"/>
        <end position="146"/>
    </location>
</feature>
<accession>A0ABY7CPR5</accession>